<gene>
    <name evidence="2" type="ORF">C5F44_07805</name>
</gene>
<dbReference type="Gene3D" id="3.40.630.30">
    <property type="match status" value="1"/>
</dbReference>
<keyword evidence="3" id="KW-1185">Reference proteome</keyword>
<dbReference type="Pfam" id="PF13673">
    <property type="entry name" value="Acetyltransf_10"/>
    <property type="match status" value="1"/>
</dbReference>
<reference evidence="2 3" key="1">
    <citation type="submission" date="2018-03" db="EMBL/GenBank/DDBJ databases">
        <title>Rhodobacter blasticus.</title>
        <authorList>
            <person name="Meyer T.E."/>
            <person name="Miller S."/>
            <person name="Lodha T."/>
            <person name="Gandham S."/>
            <person name="Chintalapati S."/>
            <person name="Chintalapati V.R."/>
        </authorList>
    </citation>
    <scope>NUCLEOTIDE SEQUENCE [LARGE SCALE GENOMIC DNA]</scope>
    <source>
        <strain evidence="2 3">DSM 2131</strain>
    </source>
</reference>
<dbReference type="Proteomes" id="UP000241362">
    <property type="component" value="Unassembled WGS sequence"/>
</dbReference>
<dbReference type="InterPro" id="IPR016181">
    <property type="entry name" value="Acyl_CoA_acyltransferase"/>
</dbReference>
<dbReference type="PANTHER" id="PTHR43233:SF1">
    <property type="entry name" value="FAMILY N-ACETYLTRANSFERASE, PUTATIVE (AFU_ORTHOLOGUE AFUA_6G03350)-RELATED"/>
    <property type="match status" value="1"/>
</dbReference>
<proteinExistence type="predicted"/>
<name>A0A2T4J9Y0_FUSBL</name>
<dbReference type="AlphaFoldDB" id="A0A2T4J9Y0"/>
<dbReference type="SUPFAM" id="SSF55729">
    <property type="entry name" value="Acyl-CoA N-acyltransferases (Nat)"/>
    <property type="match status" value="1"/>
</dbReference>
<organism evidence="2 3">
    <name type="scientific">Fuscovulum blasticum DSM 2131</name>
    <dbReference type="NCBI Taxonomy" id="1188250"/>
    <lineage>
        <taxon>Bacteria</taxon>
        <taxon>Pseudomonadati</taxon>
        <taxon>Pseudomonadota</taxon>
        <taxon>Alphaproteobacteria</taxon>
        <taxon>Rhodobacterales</taxon>
        <taxon>Paracoccaceae</taxon>
        <taxon>Pseudogemmobacter</taxon>
    </lineage>
</organism>
<accession>A0A2T4J9Y0</accession>
<sequence length="120" mass="12735">MQLRAAAGLSPFSEEAAAKGLAGTIFAIVLEQGDRVVGMGRLIGDGGCFFQIVDIAVNPSDQGLGLGKTIMRELMEFVTTQLPASAYVSLIADVPANQLYKKFGFVETAPRSLGMARRAR</sequence>
<evidence type="ECO:0000259" key="1">
    <source>
        <dbReference type="PROSITE" id="PS51186"/>
    </source>
</evidence>
<comment type="caution">
    <text evidence="2">The sequence shown here is derived from an EMBL/GenBank/DDBJ whole genome shotgun (WGS) entry which is preliminary data.</text>
</comment>
<dbReference type="GO" id="GO:0016747">
    <property type="term" value="F:acyltransferase activity, transferring groups other than amino-acyl groups"/>
    <property type="evidence" value="ECO:0007669"/>
    <property type="project" value="InterPro"/>
</dbReference>
<dbReference type="InterPro" id="IPR053144">
    <property type="entry name" value="Acetyltransferase_Butenolide"/>
</dbReference>
<dbReference type="CDD" id="cd04301">
    <property type="entry name" value="NAT_SF"/>
    <property type="match status" value="1"/>
</dbReference>
<dbReference type="PROSITE" id="PS51186">
    <property type="entry name" value="GNAT"/>
    <property type="match status" value="1"/>
</dbReference>
<evidence type="ECO:0000313" key="3">
    <source>
        <dbReference type="Proteomes" id="UP000241362"/>
    </source>
</evidence>
<dbReference type="PANTHER" id="PTHR43233">
    <property type="entry name" value="FAMILY N-ACETYLTRANSFERASE, PUTATIVE (AFU_ORTHOLOGUE AFUA_6G03350)-RELATED"/>
    <property type="match status" value="1"/>
</dbReference>
<dbReference type="InterPro" id="IPR000182">
    <property type="entry name" value="GNAT_dom"/>
</dbReference>
<feature type="domain" description="N-acetyltransferase" evidence="1">
    <location>
        <begin position="1"/>
        <end position="120"/>
    </location>
</feature>
<protein>
    <submittedName>
        <fullName evidence="2">GNAT family N-acetyltransferase</fullName>
    </submittedName>
</protein>
<dbReference type="EMBL" id="PZKE01000006">
    <property type="protein sequence ID" value="PTE14704.1"/>
    <property type="molecule type" value="Genomic_DNA"/>
</dbReference>
<keyword evidence="2" id="KW-0808">Transferase</keyword>
<evidence type="ECO:0000313" key="2">
    <source>
        <dbReference type="EMBL" id="PTE14704.1"/>
    </source>
</evidence>